<reference evidence="1 2" key="1">
    <citation type="submission" date="2018-08" db="EMBL/GenBank/DDBJ databases">
        <title>Genomic Encyclopedia of Type Strains, Phase III (KMG-III): the genomes of soil and plant-associated and newly described type strains.</title>
        <authorList>
            <person name="Whitman W."/>
        </authorList>
    </citation>
    <scope>NUCLEOTIDE SEQUENCE [LARGE SCALE GENOMIC DNA]</scope>
    <source>
        <strain evidence="1 2">325-5</strain>
    </source>
</reference>
<keyword evidence="2" id="KW-1185">Reference proteome</keyword>
<dbReference type="InterPro" id="IPR014985">
    <property type="entry name" value="WbqC"/>
</dbReference>
<dbReference type="AlphaFoldDB" id="A0A3D9RSZ7"/>
<evidence type="ECO:0000313" key="1">
    <source>
        <dbReference type="EMBL" id="REE83099.1"/>
    </source>
</evidence>
<dbReference type="OrthoDB" id="3611744at2"/>
<evidence type="ECO:0000313" key="2">
    <source>
        <dbReference type="Proteomes" id="UP000256429"/>
    </source>
</evidence>
<gene>
    <name evidence="1" type="ORF">BX611_0379</name>
</gene>
<dbReference type="EMBL" id="QTTQ01000009">
    <property type="protein sequence ID" value="REE83099.1"/>
    <property type="molecule type" value="Genomic_DNA"/>
</dbReference>
<name>A0A3D9RSZ7_9FLAO</name>
<dbReference type="Pfam" id="PF08889">
    <property type="entry name" value="WbqC"/>
    <property type="match status" value="1"/>
</dbReference>
<dbReference type="RefSeq" id="WP_115877784.1">
    <property type="nucleotide sequence ID" value="NZ_QTTQ01000009.1"/>
</dbReference>
<proteinExistence type="predicted"/>
<protein>
    <submittedName>
        <fullName evidence="1">WbqC-like protein</fullName>
    </submittedName>
</protein>
<sequence length="236" mass="27914">MKIAVMQPYLFPYIGYFQLINAVDKFIIYDDVNFIKQGWINRNQILVQGAKQLFTVPLQKQSSFLKINETFINEKQFEKWKVKFLKTIEQSYKKAPYFEQLNQVINKVLSNNHDEMPISKLATKSLLEITSFLGLKTEFVLTSSLFDNVNLSGQERILDICKKEQAEQYINLIGGIELYNKQIFKQHEIKLNFINTKSIYYKQFNDDFVPWLSIIDILMFNSVDEIRKMLNQYTLT</sequence>
<accession>A0A3D9RSZ7</accession>
<comment type="caution">
    <text evidence="1">The sequence shown here is derived from an EMBL/GenBank/DDBJ whole genome shotgun (WGS) entry which is preliminary data.</text>
</comment>
<organism evidence="1 2">
    <name type="scientific">Lutibacter oceani</name>
    <dbReference type="NCBI Taxonomy" id="1853311"/>
    <lineage>
        <taxon>Bacteria</taxon>
        <taxon>Pseudomonadati</taxon>
        <taxon>Bacteroidota</taxon>
        <taxon>Flavobacteriia</taxon>
        <taxon>Flavobacteriales</taxon>
        <taxon>Flavobacteriaceae</taxon>
        <taxon>Lutibacter</taxon>
    </lineage>
</organism>
<dbReference type="Proteomes" id="UP000256429">
    <property type="component" value="Unassembled WGS sequence"/>
</dbReference>